<comment type="subcellular location">
    <subcellularLocation>
        <location evidence="1">Cell inner membrane</location>
    </subcellularLocation>
</comment>
<dbReference type="AlphaFoldDB" id="A0A1I6LRN5"/>
<dbReference type="PANTHER" id="PTHR30462:SF0">
    <property type="entry name" value="INTERMEMBRANE TRANSPORT PROTEIN YEBT"/>
    <property type="match status" value="1"/>
</dbReference>
<dbReference type="InterPro" id="IPR051800">
    <property type="entry name" value="PqiA-PqiB_transport"/>
</dbReference>
<accession>A0A1I6LRN5</accession>
<protein>
    <submittedName>
        <fullName evidence="10">Paraquat-inducible protein B</fullName>
    </submittedName>
</protein>
<evidence type="ECO:0000256" key="5">
    <source>
        <dbReference type="ARBA" id="ARBA00022989"/>
    </source>
</evidence>
<keyword evidence="4 8" id="KW-0812">Transmembrane</keyword>
<dbReference type="Pfam" id="PF02470">
    <property type="entry name" value="MlaD"/>
    <property type="match status" value="3"/>
</dbReference>
<keyword evidence="3" id="KW-0997">Cell inner membrane</keyword>
<feature type="coiled-coil region" evidence="7">
    <location>
        <begin position="610"/>
        <end position="658"/>
    </location>
</feature>
<keyword evidence="2" id="KW-1003">Cell membrane</keyword>
<feature type="domain" description="Mce/MlaD" evidence="9">
    <location>
        <begin position="167"/>
        <end position="227"/>
    </location>
</feature>
<dbReference type="PANTHER" id="PTHR30462">
    <property type="entry name" value="INTERMEMBRANE TRANSPORT PROTEIN PQIB-RELATED"/>
    <property type="match status" value="1"/>
</dbReference>
<evidence type="ECO:0000256" key="1">
    <source>
        <dbReference type="ARBA" id="ARBA00004533"/>
    </source>
</evidence>
<dbReference type="OrthoDB" id="9806984at2"/>
<dbReference type="EMBL" id="FOZM01000001">
    <property type="protein sequence ID" value="SFS06093.1"/>
    <property type="molecule type" value="Genomic_DNA"/>
</dbReference>
<proteinExistence type="predicted"/>
<evidence type="ECO:0000256" key="6">
    <source>
        <dbReference type="ARBA" id="ARBA00023136"/>
    </source>
</evidence>
<keyword evidence="6 8" id="KW-0472">Membrane</keyword>
<keyword evidence="7" id="KW-0175">Coiled coil</keyword>
<organism evidence="10 11">
    <name type="scientific">Yoonia litorea</name>
    <dbReference type="NCBI Taxonomy" id="1123755"/>
    <lineage>
        <taxon>Bacteria</taxon>
        <taxon>Pseudomonadati</taxon>
        <taxon>Pseudomonadota</taxon>
        <taxon>Alphaproteobacteria</taxon>
        <taxon>Rhodobacterales</taxon>
        <taxon>Paracoccaceae</taxon>
        <taxon>Yoonia</taxon>
    </lineage>
</organism>
<keyword evidence="5 8" id="KW-1133">Transmembrane helix</keyword>
<evidence type="ECO:0000259" key="9">
    <source>
        <dbReference type="Pfam" id="PF02470"/>
    </source>
</evidence>
<evidence type="ECO:0000256" key="4">
    <source>
        <dbReference type="ARBA" id="ARBA00022692"/>
    </source>
</evidence>
<dbReference type="STRING" id="1123755.SAMN05444714_0829"/>
<gene>
    <name evidence="10" type="ORF">SAMN05444714_0829</name>
</gene>
<dbReference type="GO" id="GO:0005886">
    <property type="term" value="C:plasma membrane"/>
    <property type="evidence" value="ECO:0007669"/>
    <property type="project" value="UniProtKB-SubCell"/>
</dbReference>
<evidence type="ECO:0000256" key="8">
    <source>
        <dbReference type="SAM" id="Phobius"/>
    </source>
</evidence>
<name>A0A1I6LRN5_9RHOB</name>
<evidence type="ECO:0000256" key="3">
    <source>
        <dbReference type="ARBA" id="ARBA00022519"/>
    </source>
</evidence>
<evidence type="ECO:0000256" key="7">
    <source>
        <dbReference type="SAM" id="Coils"/>
    </source>
</evidence>
<dbReference type="Proteomes" id="UP000198926">
    <property type="component" value="Unassembled WGS sequence"/>
</dbReference>
<dbReference type="InterPro" id="IPR003399">
    <property type="entry name" value="Mce/MlaD"/>
</dbReference>
<feature type="domain" description="Mce/MlaD" evidence="9">
    <location>
        <begin position="302"/>
        <end position="396"/>
    </location>
</feature>
<evidence type="ECO:0000313" key="10">
    <source>
        <dbReference type="EMBL" id="SFS06093.1"/>
    </source>
</evidence>
<evidence type="ECO:0000313" key="11">
    <source>
        <dbReference type="Proteomes" id="UP000198926"/>
    </source>
</evidence>
<dbReference type="RefSeq" id="WP_090204287.1">
    <property type="nucleotide sequence ID" value="NZ_FOZM01000001.1"/>
</dbReference>
<reference evidence="10 11" key="1">
    <citation type="submission" date="2016-10" db="EMBL/GenBank/DDBJ databases">
        <authorList>
            <person name="de Groot N.N."/>
        </authorList>
    </citation>
    <scope>NUCLEOTIDE SEQUENCE [LARGE SCALE GENOMIC DNA]</scope>
    <source>
        <strain evidence="10 11">DSM 29433</strain>
    </source>
</reference>
<keyword evidence="11" id="KW-1185">Reference proteome</keyword>
<feature type="domain" description="Mce/MlaD" evidence="9">
    <location>
        <begin position="51"/>
        <end position="137"/>
    </location>
</feature>
<feature type="transmembrane region" description="Helical" evidence="8">
    <location>
        <begin position="25"/>
        <end position="44"/>
    </location>
</feature>
<evidence type="ECO:0000256" key="2">
    <source>
        <dbReference type="ARBA" id="ARBA00022475"/>
    </source>
</evidence>
<sequence length="697" mass="74557">MTDTPPSGPAPLDIREGRSRPTTRLSIVWLVPLIALAVSLWAAWQSYVDRGTLITISFENASGVVAGETKIKYRDVDVGEVERVEFSDGLSDVLVHARIDKTVAPFLDDDAEFWVVRPDVSVRGITGLETVLSGVFIEGNWDTEADVQQYEFTGLETPNLTRASQRGTSVVLRADDGGSIAAGAPVLHKGIEVGYLEEPELSFDGRQVVVSAFIESPYDRRLTTATRFWDTSGFSVSFGANGVSLNVNSLASLIEGGIAFDTLVSGGSPINEGHRFDIYDDRQAARESLFSDPNEEVLRIAVLFEETVSGLTSGAEVRLQGIRVGEVSDLNAIVVGEGERAQVRLQAVLDIEPSRLGMEGTANADTALILLSDLVARGLRARMVTGNILAGTLDIELVQVPDALPAIINLTSGEFPVIPTTESQISDVAATAEGLLARVNALPVEELLDSAISLMGSVERLVNDDATRATPEALVALLDETRSLVTSQDVQSIPSEMRVMLAEIEQLIGDANESGLIADLDVALASVTQAADNIELATRNLPQITADIEALTQRATELEFEVLITSASDTLRAIDTLISTDAAIALPASLNGALDEMRTFLAEVREGGAIENVTAALEAANQAARAIEASVQDLPALAARANRLVAQTEEVIESYSQRSRFGAETLQTLRDIQDAADSVTTLSRQIQRNPNSLLTGR</sequence>